<proteinExistence type="predicted"/>
<accession>A0A218M387</accession>
<evidence type="ECO:0000256" key="1">
    <source>
        <dbReference type="SAM" id="Phobius"/>
    </source>
</evidence>
<keyword evidence="3" id="KW-1185">Reference proteome</keyword>
<dbReference type="RefSeq" id="YP_009609820.1">
    <property type="nucleotide sequence ID" value="NC_041997.1"/>
</dbReference>
<dbReference type="OrthoDB" id="28432at10239"/>
<dbReference type="EMBL" id="KY979132">
    <property type="protein sequence ID" value="ASD50501.1"/>
    <property type="molecule type" value="Genomic_DNA"/>
</dbReference>
<keyword evidence="1" id="KW-0812">Transmembrane</keyword>
<protein>
    <submittedName>
        <fullName evidence="2">Uncharacterized protein</fullName>
    </submittedName>
</protein>
<keyword evidence="1" id="KW-0472">Membrane</keyword>
<evidence type="ECO:0000313" key="3">
    <source>
        <dbReference type="Proteomes" id="UP000224101"/>
    </source>
</evidence>
<name>A0A218M387_9CAUD</name>
<dbReference type="KEGG" id="vg:40085905"/>
<evidence type="ECO:0000313" key="2">
    <source>
        <dbReference type="EMBL" id="ASD50501.1"/>
    </source>
</evidence>
<dbReference type="Proteomes" id="UP000224101">
    <property type="component" value="Segment"/>
</dbReference>
<organism evidence="2 3">
    <name type="scientific">Acidovorax phage ACP17</name>
    <dbReference type="NCBI Taxonomy" id="2010329"/>
    <lineage>
        <taxon>Viruses</taxon>
        <taxon>Duplodnaviria</taxon>
        <taxon>Heunggongvirae</taxon>
        <taxon>Uroviricota</taxon>
        <taxon>Caudoviricetes</taxon>
        <taxon>Busanvirus</taxon>
        <taxon>Busanvirus ACP17</taxon>
    </lineage>
</organism>
<sequence>MKIRTDSFHYRLLADWWEIDMDRQCRTLCQYFWHVVMYSFFTLALAVVVGFMSWLFATVMIAAPLMVAYSLLSGGLAGDGLWAAVLGLALDACVAYFCFEAYMWKRRGSDENSPVLPIASKAVKSLRESWIGQAFKDFKEKRCSLIEYVEVQK</sequence>
<feature type="transmembrane region" description="Helical" evidence="1">
    <location>
        <begin position="31"/>
        <end position="61"/>
    </location>
</feature>
<dbReference type="GeneID" id="40085905"/>
<feature type="transmembrane region" description="Helical" evidence="1">
    <location>
        <begin position="81"/>
        <end position="99"/>
    </location>
</feature>
<keyword evidence="1" id="KW-1133">Transmembrane helix</keyword>
<reference evidence="2 3" key="1">
    <citation type="submission" date="2017-08" db="EMBL/GenBank/DDBJ databases">
        <title>Characterization and complete genome sequence of novel bacteriophage infecting the causal agent of bacterial fruit blotch, Acidovorax citrulli.</title>
        <authorList>
            <person name="Midani A.R."/>
            <person name="Park S.-H."/>
            <person name="Choi T.-J."/>
        </authorList>
    </citation>
    <scope>NUCLEOTIDE SEQUENCE [LARGE SCALE GENOMIC DNA]</scope>
</reference>